<reference evidence="1 2" key="1">
    <citation type="submission" date="2015-06" db="EMBL/GenBank/DDBJ databases">
        <title>Survival trade-offs in plant roots during colonization by closely related pathogenic and mutualistic fungi.</title>
        <authorList>
            <person name="Hacquard S."/>
            <person name="Kracher B."/>
            <person name="Hiruma K."/>
            <person name="Weinman A."/>
            <person name="Muench P."/>
            <person name="Garrido Oter R."/>
            <person name="Ver Loren van Themaat E."/>
            <person name="Dallerey J.-F."/>
            <person name="Damm U."/>
            <person name="Henrissat B."/>
            <person name="Lespinet O."/>
            <person name="Thon M."/>
            <person name="Kemen E."/>
            <person name="McHardy A.C."/>
            <person name="Schulze-Lefert P."/>
            <person name="O'Connell R.J."/>
        </authorList>
    </citation>
    <scope>NUCLEOTIDE SEQUENCE [LARGE SCALE GENOMIC DNA]</scope>
    <source>
        <strain evidence="1 2">MAFF 238704</strain>
    </source>
</reference>
<name>A0A167AE28_COLIC</name>
<dbReference type="Proteomes" id="UP000076584">
    <property type="component" value="Unassembled WGS sequence"/>
</dbReference>
<organism evidence="1 2">
    <name type="scientific">Colletotrichum incanum</name>
    <name type="common">Soybean anthracnose fungus</name>
    <dbReference type="NCBI Taxonomy" id="1573173"/>
    <lineage>
        <taxon>Eukaryota</taxon>
        <taxon>Fungi</taxon>
        <taxon>Dikarya</taxon>
        <taxon>Ascomycota</taxon>
        <taxon>Pezizomycotina</taxon>
        <taxon>Sordariomycetes</taxon>
        <taxon>Hypocreomycetidae</taxon>
        <taxon>Glomerellales</taxon>
        <taxon>Glomerellaceae</taxon>
        <taxon>Colletotrichum</taxon>
        <taxon>Colletotrichum spaethianum species complex</taxon>
    </lineage>
</organism>
<keyword evidence="2" id="KW-1185">Reference proteome</keyword>
<comment type="caution">
    <text evidence="1">The sequence shown here is derived from an EMBL/GenBank/DDBJ whole genome shotgun (WGS) entry which is preliminary data.</text>
</comment>
<sequence length="142" mass="15609">LGQAGSLGRELSLCHATRTLLEECKPCAPCKPLDGSLLVFLLIFCLPWGAEGQLALRIVQLAGILESRPFVAPSCPARSPIVHRYPSVGSGEPDLGVRKGYQSWWSETNDDPPHLLRITMVLLDEAAVNQVSSPTFWPWLIY</sequence>
<protein>
    <submittedName>
        <fullName evidence="1">Uncharacterized protein</fullName>
    </submittedName>
</protein>
<proteinExistence type="predicted"/>
<dbReference type="AlphaFoldDB" id="A0A167AE28"/>
<evidence type="ECO:0000313" key="2">
    <source>
        <dbReference type="Proteomes" id="UP000076584"/>
    </source>
</evidence>
<evidence type="ECO:0000313" key="1">
    <source>
        <dbReference type="EMBL" id="KZL80023.1"/>
    </source>
</evidence>
<gene>
    <name evidence="1" type="ORF">CI238_07304</name>
</gene>
<accession>A0A167AE28</accession>
<dbReference type="EMBL" id="LFIW01001989">
    <property type="protein sequence ID" value="KZL80023.1"/>
    <property type="molecule type" value="Genomic_DNA"/>
</dbReference>
<feature type="non-terminal residue" evidence="1">
    <location>
        <position position="1"/>
    </location>
</feature>